<dbReference type="Gene3D" id="2.30.30.100">
    <property type="match status" value="5"/>
</dbReference>
<dbReference type="EMBL" id="MTSE01000018">
    <property type="protein sequence ID" value="OUJ71094.1"/>
    <property type="molecule type" value="Genomic_DNA"/>
</dbReference>
<gene>
    <name evidence="5" type="ORF">BXP70_22520</name>
</gene>
<dbReference type="PANTHER" id="PTHR46580">
    <property type="entry name" value="SENSOR KINASE-RELATED"/>
    <property type="match status" value="1"/>
</dbReference>
<keyword evidence="6" id="KW-1185">Reference proteome</keyword>
<feature type="compositionally biased region" description="Low complexity" evidence="2">
    <location>
        <begin position="583"/>
        <end position="595"/>
    </location>
</feature>
<comment type="caution">
    <text evidence="5">The sequence shown here is derived from an EMBL/GenBank/DDBJ whole genome shotgun (WGS) entry which is preliminary data.</text>
</comment>
<dbReference type="InterPro" id="IPR032812">
    <property type="entry name" value="SbsA_Ig"/>
</dbReference>
<dbReference type="RefSeq" id="WP_086596373.1">
    <property type="nucleotide sequence ID" value="NZ_MTSE01000018.1"/>
</dbReference>
<dbReference type="AlphaFoldDB" id="A0A243W7S1"/>
<feature type="domain" description="SbsA Ig-like" evidence="3">
    <location>
        <begin position="37"/>
        <end position="139"/>
    </location>
</feature>
<feature type="region of interest" description="Disordered" evidence="2">
    <location>
        <begin position="583"/>
        <end position="606"/>
    </location>
</feature>
<dbReference type="Proteomes" id="UP000194873">
    <property type="component" value="Unassembled WGS sequence"/>
</dbReference>
<dbReference type="Pfam" id="PF18962">
    <property type="entry name" value="Por_Secre_tail"/>
    <property type="match status" value="1"/>
</dbReference>
<dbReference type="InterPro" id="IPR013517">
    <property type="entry name" value="FG-GAP"/>
</dbReference>
<proteinExistence type="predicted"/>
<feature type="domain" description="Secretion system C-terminal sorting" evidence="4">
    <location>
        <begin position="960"/>
        <end position="1032"/>
    </location>
</feature>
<dbReference type="PANTHER" id="PTHR46580:SF2">
    <property type="entry name" value="MAM DOMAIN-CONTAINING PROTEIN"/>
    <property type="match status" value="1"/>
</dbReference>
<dbReference type="NCBIfam" id="TIGR04183">
    <property type="entry name" value="Por_Secre_tail"/>
    <property type="match status" value="1"/>
</dbReference>
<name>A0A243W7S1_9BACT</name>
<dbReference type="Gene3D" id="2.60.40.3710">
    <property type="match status" value="2"/>
</dbReference>
<sequence length="1035" mass="104114">MLLSFIPLSRPGVFQLATRSVSAGLIVVAQAGSLYAQAPLLTGLSPARNAPSAPRGTNVAATFSQPLANTTSNQQALRVFSQQAGGRKAGTATVSGNTLSFDPTTDFKAGETVFATITAAAQSSGGASLAKPQVFRFTTATSPSTGTFSLSSDVAAGNATGALVTGDLDGDGDLDLLVPSGTTPNAGVIRLNDGTGNFTGSQEIPAAAASNLLGDLDSDGDLDFVAGGTTYLNNGQGVFSAGSSFEAPGLMPSLHDMDADGDLDLLSTIANGINVRLNDGTGNFSTSTTFNTTVRGITGYTAGDIDNDGDIDVIFGIERSAATGIALNNGNATFSLGATGITQFLSVPYLATLDDVDRDGDLDLLHAGSGSVEVLLNNGAGSFSPGSVVEGGGAFIPALATGDVDGDGDIDLLIESSTVRGVYIRLNNGDGTFSGSGTLAFAASSDPLKLADLDGDGDLDLVAGTVNGVSVYLNQNAGPFAVTSIAPARNAVAAPRPTNVAVTFTQPLSTSAATQGALKVFSQQAGGQKAGAATVSGSTLTFDPTADFKPGETVFATLTTAAQSSSGASLAKPQVFQFTTATSPSNGSFSGGSSPMVGQNPQGVATGDVDGDGDLDLLTANISSSTVSVRFNNGAGSFSGTQEVNTGRGPTQVVLSDVDGDGDLDFVTANSRSIFPSTVSVRLNNGTGSFSGGQDVAVGYTPHAVALGDIDGDGDLDLLAPNYTAGNSSTTSTVSVRLNNGTGSFSGTQEVSIGTRPLSIALGDVDNDGDLDFVTANSNTLTASLRLNDGLGSFSGSTEIPVGFNSESIVLGDIDRDGDLDLAVANQNSNMVNVRLNNGSGGFSGTQQFAVGTNPHGVVLHDLDGDGDLDLATANTGSNTVSVRLNNGAGTFSGTQEVSVGAGPFSLALGDLDGNGTLDLLTANSGTTTSSVRLNGVQSAQKNSVALAAAPTRLAPQVELYPNPAHASVRLSLPAELAQQHLQLQVLSALGQVVLKQTLSAQPAVELQLPQLPAGVYNVQLSTRQGLISKRLLLE</sequence>
<dbReference type="SUPFAM" id="SSF69318">
    <property type="entry name" value="Integrin alpha N-terminal domain"/>
    <property type="match status" value="2"/>
</dbReference>
<dbReference type="Pfam" id="PF13517">
    <property type="entry name" value="FG-GAP_3"/>
    <property type="match status" value="6"/>
</dbReference>
<evidence type="ECO:0000259" key="4">
    <source>
        <dbReference type="Pfam" id="PF18962"/>
    </source>
</evidence>
<evidence type="ECO:0008006" key="7">
    <source>
        <dbReference type="Google" id="ProtNLM"/>
    </source>
</evidence>
<evidence type="ECO:0000256" key="1">
    <source>
        <dbReference type="ARBA" id="ARBA00022729"/>
    </source>
</evidence>
<evidence type="ECO:0000313" key="5">
    <source>
        <dbReference type="EMBL" id="OUJ71094.1"/>
    </source>
</evidence>
<dbReference type="Gene3D" id="2.130.10.130">
    <property type="entry name" value="Integrin alpha, N-terminal"/>
    <property type="match status" value="1"/>
</dbReference>
<evidence type="ECO:0000313" key="6">
    <source>
        <dbReference type="Proteomes" id="UP000194873"/>
    </source>
</evidence>
<organism evidence="5 6">
    <name type="scientific">Hymenobacter crusticola</name>
    <dbReference type="NCBI Taxonomy" id="1770526"/>
    <lineage>
        <taxon>Bacteria</taxon>
        <taxon>Pseudomonadati</taxon>
        <taxon>Bacteroidota</taxon>
        <taxon>Cytophagia</taxon>
        <taxon>Cytophagales</taxon>
        <taxon>Hymenobacteraceae</taxon>
        <taxon>Hymenobacter</taxon>
    </lineage>
</organism>
<protein>
    <recommendedName>
        <fullName evidence="7">SbsA Ig-like domain-containing protein</fullName>
    </recommendedName>
</protein>
<keyword evidence="1" id="KW-0732">Signal</keyword>
<evidence type="ECO:0000256" key="2">
    <source>
        <dbReference type="SAM" id="MobiDB-lite"/>
    </source>
</evidence>
<dbReference type="InterPro" id="IPR028994">
    <property type="entry name" value="Integrin_alpha_N"/>
</dbReference>
<feature type="domain" description="SbsA Ig-like" evidence="3">
    <location>
        <begin position="479"/>
        <end position="580"/>
    </location>
</feature>
<accession>A0A243W7S1</accession>
<evidence type="ECO:0000259" key="3">
    <source>
        <dbReference type="Pfam" id="PF13205"/>
    </source>
</evidence>
<dbReference type="Pfam" id="PF13205">
    <property type="entry name" value="Big_5"/>
    <property type="match status" value="2"/>
</dbReference>
<dbReference type="InterPro" id="IPR026444">
    <property type="entry name" value="Secre_tail"/>
</dbReference>
<dbReference type="OrthoDB" id="886775at2"/>
<reference evidence="5 6" key="1">
    <citation type="submission" date="2017-01" db="EMBL/GenBank/DDBJ databases">
        <title>A new Hymenobacter.</title>
        <authorList>
            <person name="Liang Y."/>
            <person name="Feng F."/>
        </authorList>
    </citation>
    <scope>NUCLEOTIDE SEQUENCE [LARGE SCALE GENOMIC DNA]</scope>
    <source>
        <strain evidence="5">MIMBbqt21</strain>
    </source>
</reference>